<dbReference type="EMBL" id="UZAM01000814">
    <property type="protein sequence ID" value="VDO82772.1"/>
    <property type="molecule type" value="Genomic_DNA"/>
</dbReference>
<dbReference type="Proteomes" id="UP000270296">
    <property type="component" value="Unassembled WGS sequence"/>
</dbReference>
<sequence length="170" mass="18514">MNTWTSLLVIAALVPPCSCSPGGSIGTRQKRAFIGYCSNGLEAVAGCFLDNTCGGQFQCDLSTGLCCLRTTSPFLYSTPMTPFTQVYDLLCKDGNPAYSQCDLGGTCPQDYICTQDFKCCKSGTGASCNFNFFPTRPCMNQRCFPGEYCSADGYCCPVEDGNYVFYNYYT</sequence>
<dbReference type="SMART" id="SM00289">
    <property type="entry name" value="WR1"/>
    <property type="match status" value="2"/>
</dbReference>
<dbReference type="InterPro" id="IPR006150">
    <property type="entry name" value="Cys_repeat_1"/>
</dbReference>
<accession>A0A183I9R7</accession>
<feature type="chain" id="PRO_5043139887" evidence="1">
    <location>
        <begin position="20"/>
        <end position="170"/>
    </location>
</feature>
<reference evidence="2 3" key="2">
    <citation type="submission" date="2018-11" db="EMBL/GenBank/DDBJ databases">
        <authorList>
            <consortium name="Pathogen Informatics"/>
        </authorList>
    </citation>
    <scope>NUCLEOTIDE SEQUENCE [LARGE SCALE GENOMIC DNA]</scope>
</reference>
<evidence type="ECO:0000256" key="1">
    <source>
        <dbReference type="SAM" id="SignalP"/>
    </source>
</evidence>
<evidence type="ECO:0000313" key="4">
    <source>
        <dbReference type="WBParaSite" id="SBAD_0000037901-mRNA-1"/>
    </source>
</evidence>
<feature type="signal peptide" evidence="1">
    <location>
        <begin position="1"/>
        <end position="19"/>
    </location>
</feature>
<gene>
    <name evidence="2" type="ORF">SBAD_LOCUS361</name>
</gene>
<dbReference type="WBParaSite" id="SBAD_0000037901-mRNA-1">
    <property type="protein sequence ID" value="SBAD_0000037901-mRNA-1"/>
    <property type="gene ID" value="SBAD_0000037901"/>
</dbReference>
<name>A0A183I9R7_9BILA</name>
<dbReference type="OrthoDB" id="5791889at2759"/>
<reference evidence="4" key="1">
    <citation type="submission" date="2016-06" db="UniProtKB">
        <authorList>
            <consortium name="WormBaseParasite"/>
        </authorList>
    </citation>
    <scope>IDENTIFICATION</scope>
</reference>
<evidence type="ECO:0000313" key="2">
    <source>
        <dbReference type="EMBL" id="VDO82772.1"/>
    </source>
</evidence>
<proteinExistence type="predicted"/>
<organism evidence="4">
    <name type="scientific">Soboliphyme baturini</name>
    <dbReference type="NCBI Taxonomy" id="241478"/>
    <lineage>
        <taxon>Eukaryota</taxon>
        <taxon>Metazoa</taxon>
        <taxon>Ecdysozoa</taxon>
        <taxon>Nematoda</taxon>
        <taxon>Enoplea</taxon>
        <taxon>Dorylaimia</taxon>
        <taxon>Dioctophymatida</taxon>
        <taxon>Dioctophymatoidea</taxon>
        <taxon>Soboliphymatidae</taxon>
        <taxon>Soboliphyme</taxon>
    </lineage>
</organism>
<evidence type="ECO:0000313" key="3">
    <source>
        <dbReference type="Proteomes" id="UP000270296"/>
    </source>
</evidence>
<keyword evidence="1" id="KW-0732">Signal</keyword>
<protein>
    <submittedName>
        <fullName evidence="4">GRANULINS domain-containing protein</fullName>
    </submittedName>
</protein>
<dbReference type="AlphaFoldDB" id="A0A183I9R7"/>
<keyword evidence="3" id="KW-1185">Reference proteome</keyword>